<reference evidence="1 2" key="1">
    <citation type="submission" date="2021-06" db="EMBL/GenBank/DDBJ databases">
        <authorList>
            <person name="Sun Q."/>
            <person name="Li D."/>
        </authorList>
    </citation>
    <scope>NUCLEOTIDE SEQUENCE [LARGE SCALE GENOMIC DNA]</scope>
    <source>
        <strain evidence="1 2">MSJ-1</strain>
    </source>
</reference>
<dbReference type="EMBL" id="JAHLQO010000004">
    <property type="protein sequence ID" value="MBU5669526.1"/>
    <property type="molecule type" value="Genomic_DNA"/>
</dbReference>
<comment type="caution">
    <text evidence="1">The sequence shown here is derived from an EMBL/GenBank/DDBJ whole genome shotgun (WGS) entry which is preliminary data.</text>
</comment>
<name>A0ABS6FJU1_9FIRM</name>
<dbReference type="RefSeq" id="WP_216549358.1">
    <property type="nucleotide sequence ID" value="NZ_JAHLQO010000004.1"/>
</dbReference>
<evidence type="ECO:0008006" key="3">
    <source>
        <dbReference type="Google" id="ProtNLM"/>
    </source>
</evidence>
<sequence>MHIRVKRTDNLDLNKALDRRNLVLVDVMVNGRSGSYKSKRWKNPTTALNIAKNDIRKQAKNIGKDEEIKFKDKNTGEVIKDKEVTKKYLSNNDKNLTLQAYIAENYQTIVDGKKTENAGKNKSENTVVEDKTPASNVNKNQVQRVYSRNVYRKQQFTGTFSCGHEDVITIGGYTYEYRKNQLENELKNECPHCRQKKIDEQRAIEREKAKGVAKELNLPELKGSEKQINWAISIRDKAIDELKPYMSRVDEILEKNPDNLVAKVLSETMKSYLKTDSSEYWINTRDRQHILICKDLVQAYSKNTRIQYEELPRGIRDKRKFVFNIENIKDLKNEKANENRDEAIYYLNETTENYLRLINKKIEGEEYNEYQIARTEEREQMLPKIVGYQKHIENNKDEYFWSVQKWFLKPEDYELQPSLNGSEEVGENGELNPDLLKAYETRAHYVWEMTKKKGKKYEKGETDSITDEAEQILTNFFKGIKDPSIYNNIGSELPFNDFVDLVKTIHEEQQKIVNKSLEKPKKYNWYAQIRFGTKKIESQSEHKQVKTFTELNQNLSNLKGMHTDLVGRAALDMAGLDIPLYVKRNGKTFTLGRRSCNGFCNRNIVSGEPLEIDVVDRPRDRAQSYKTVIHETMHALLGLTKSKKDSKPIITKMPIRFEEGLVEVIACTSLKKAYGKEYIKNDRSSYKLYVVDTLLRLKKTRRFKGQTLSQIGETIGAAAFTKDSKLLESVNNALLKSFKNGDTIYELAKDYDNVETMERAAKRDYSEKNNGDMTHFEETEMAKLVDRIKNTDFTLEEALNNSATMGAAVALLYSILDEEDDEILGLL</sequence>
<gene>
    <name evidence="1" type="ORF">KQI68_06695</name>
</gene>
<organism evidence="1 2">
    <name type="scientific">Peptoniphilus ovalis</name>
    <dbReference type="NCBI Taxonomy" id="2841503"/>
    <lineage>
        <taxon>Bacteria</taxon>
        <taxon>Bacillati</taxon>
        <taxon>Bacillota</taxon>
        <taxon>Tissierellia</taxon>
        <taxon>Tissierellales</taxon>
        <taxon>Peptoniphilaceae</taxon>
        <taxon>Peptoniphilus</taxon>
    </lineage>
</organism>
<dbReference type="Proteomes" id="UP000783742">
    <property type="component" value="Unassembled WGS sequence"/>
</dbReference>
<evidence type="ECO:0000313" key="1">
    <source>
        <dbReference type="EMBL" id="MBU5669526.1"/>
    </source>
</evidence>
<protein>
    <recommendedName>
        <fullName evidence="3">IrrE N-terminal-like domain-containing protein</fullName>
    </recommendedName>
</protein>
<evidence type="ECO:0000313" key="2">
    <source>
        <dbReference type="Proteomes" id="UP000783742"/>
    </source>
</evidence>
<accession>A0ABS6FJU1</accession>
<keyword evidence="2" id="KW-1185">Reference proteome</keyword>
<proteinExistence type="predicted"/>